<dbReference type="HOGENOM" id="CLU_2454388_0_0_1"/>
<evidence type="ECO:0000313" key="2">
    <source>
        <dbReference type="EMBL" id="EUN28603.1"/>
    </source>
</evidence>
<keyword evidence="3" id="KW-1185">Reference proteome</keyword>
<protein>
    <submittedName>
        <fullName evidence="2">Uncharacterized protein</fullName>
    </submittedName>
</protein>
<dbReference type="OrthoDB" id="10292082at2759"/>
<keyword evidence="1" id="KW-1133">Transmembrane helix</keyword>
<dbReference type="Proteomes" id="UP000054337">
    <property type="component" value="Unassembled WGS sequence"/>
</dbReference>
<keyword evidence="1" id="KW-0812">Transmembrane</keyword>
<proteinExistence type="predicted"/>
<dbReference type="AlphaFoldDB" id="W7EDQ3"/>
<keyword evidence="1" id="KW-0472">Membrane</keyword>
<dbReference type="EMBL" id="KI968719">
    <property type="protein sequence ID" value="EUN28603.1"/>
    <property type="molecule type" value="Genomic_DNA"/>
</dbReference>
<evidence type="ECO:0000313" key="3">
    <source>
        <dbReference type="Proteomes" id="UP000054337"/>
    </source>
</evidence>
<reference evidence="2 3" key="1">
    <citation type="journal article" date="2013" name="PLoS Genet.">
        <title>Comparative genome structure, secondary metabolite, and effector coding capacity across Cochliobolus pathogens.</title>
        <authorList>
            <person name="Condon B.J."/>
            <person name="Leng Y."/>
            <person name="Wu D."/>
            <person name="Bushley K.E."/>
            <person name="Ohm R.A."/>
            <person name="Otillar R."/>
            <person name="Martin J."/>
            <person name="Schackwitz W."/>
            <person name="Grimwood J."/>
            <person name="MohdZainudin N."/>
            <person name="Xue C."/>
            <person name="Wang R."/>
            <person name="Manning V.A."/>
            <person name="Dhillon B."/>
            <person name="Tu Z.J."/>
            <person name="Steffenson B.J."/>
            <person name="Salamov A."/>
            <person name="Sun H."/>
            <person name="Lowry S."/>
            <person name="LaButti K."/>
            <person name="Han J."/>
            <person name="Copeland A."/>
            <person name="Lindquist E."/>
            <person name="Barry K."/>
            <person name="Schmutz J."/>
            <person name="Baker S.E."/>
            <person name="Ciuffetti L.M."/>
            <person name="Grigoriev I.V."/>
            <person name="Zhong S."/>
            <person name="Turgeon B.G."/>
        </authorList>
    </citation>
    <scope>NUCLEOTIDE SEQUENCE [LARGE SCALE GENOMIC DNA]</scope>
    <source>
        <strain evidence="2 3">FI3</strain>
    </source>
</reference>
<name>W7EDQ3_BIPV3</name>
<feature type="transmembrane region" description="Helical" evidence="1">
    <location>
        <begin position="28"/>
        <end position="48"/>
    </location>
</feature>
<evidence type="ECO:0000256" key="1">
    <source>
        <dbReference type="SAM" id="Phobius"/>
    </source>
</evidence>
<gene>
    <name evidence="2" type="ORF">COCVIDRAFT_36390</name>
</gene>
<sequence>MSVPVPLLPSAATPDSKDIMVGNMPLSLFIPICIFGPMLCATLVHLYIKKSRQVDQEMDRQRQGGDVEMQLRGFLRAPEQRGRETLREV</sequence>
<dbReference type="GeneID" id="26255925"/>
<organism evidence="2 3">
    <name type="scientific">Bipolaris victoriae (strain FI3)</name>
    <name type="common">Victoria blight of oats agent</name>
    <name type="synonym">Cochliobolus victoriae</name>
    <dbReference type="NCBI Taxonomy" id="930091"/>
    <lineage>
        <taxon>Eukaryota</taxon>
        <taxon>Fungi</taxon>
        <taxon>Dikarya</taxon>
        <taxon>Ascomycota</taxon>
        <taxon>Pezizomycotina</taxon>
        <taxon>Dothideomycetes</taxon>
        <taxon>Pleosporomycetidae</taxon>
        <taxon>Pleosporales</taxon>
        <taxon>Pleosporineae</taxon>
        <taxon>Pleosporaceae</taxon>
        <taxon>Bipolaris</taxon>
    </lineage>
</organism>
<dbReference type="RefSeq" id="XP_014558200.1">
    <property type="nucleotide sequence ID" value="XM_014702714.1"/>
</dbReference>
<accession>W7EDQ3</accession>